<reference evidence="3 5" key="1">
    <citation type="submission" date="2017-07" db="EMBL/GenBank/DDBJ databases">
        <title>Complete Genome Sequence of the cosmetic ferment Vitreoscilla filiformis (ATCC15551).</title>
        <authorList>
            <person name="Contreras S."/>
            <person name="Sagory-Zalkind P."/>
            <person name="Blanquart H."/>
            <person name="Iltis A."/>
            <person name="Morand S.C."/>
        </authorList>
    </citation>
    <scope>NUCLEOTIDE SEQUENCE [LARGE SCALE GENOMIC DNA]</scope>
    <source>
        <strain evidence="3 5">ATCC 15551</strain>
    </source>
</reference>
<dbReference type="EMBL" id="CP022423">
    <property type="protein sequence ID" value="ASM76432.1"/>
    <property type="molecule type" value="Genomic_DNA"/>
</dbReference>
<evidence type="ECO:0000313" key="4">
    <source>
        <dbReference type="EMBL" id="ASM77307.1"/>
    </source>
</evidence>
<sequence>MPPVGKIAKLPGDIRKWLHQTLVDRAFGDITGVTDELRDMLKQAGISMSIGRSTVGDESARIKRAAEAIKAATEATRLIAETARDDEDTRSEAALALVQTDVFETLMVVRESEAEKDPAARLKLLDKAALTLTRTSRARVAQARWRQEVEERAKAAADAVAKITKTGGLTPEQQNEIRARILGITKVPAKTAGA</sequence>
<proteinExistence type="predicted"/>
<dbReference type="Proteomes" id="UP000199729">
    <property type="component" value="Chromosome"/>
</dbReference>
<accession>A0A221KCS1</accession>
<dbReference type="OrthoDB" id="371328at2"/>
<dbReference type="KEGG" id="vff:VITFI_CDS0115"/>
<evidence type="ECO:0000313" key="1">
    <source>
        <dbReference type="EMBL" id="ASM75894.1"/>
    </source>
</evidence>
<dbReference type="KEGG" id="vff:VITFI_CDS0653"/>
<gene>
    <name evidence="1" type="ORF">VITFI_CDS0115</name>
    <name evidence="2" type="ORF">VITFI_CDS0653</name>
    <name evidence="3" type="ORF">VITFI_CDS1066</name>
    <name evidence="4" type="ORF">VITFI_CDS1529</name>
</gene>
<keyword evidence="5" id="KW-1185">Reference proteome</keyword>
<evidence type="ECO:0000313" key="3">
    <source>
        <dbReference type="EMBL" id="ASM76844.1"/>
    </source>
</evidence>
<organism evidence="3 5">
    <name type="scientific">Vitreoscilla filiformis</name>
    <dbReference type="NCBI Taxonomy" id="63"/>
    <lineage>
        <taxon>Bacteria</taxon>
        <taxon>Pseudomonadati</taxon>
        <taxon>Pseudomonadota</taxon>
        <taxon>Betaproteobacteria</taxon>
        <taxon>Neisseriales</taxon>
        <taxon>Neisseriaceae</taxon>
        <taxon>Vitreoscilla</taxon>
    </lineage>
</organism>
<evidence type="ECO:0000313" key="5">
    <source>
        <dbReference type="Proteomes" id="UP000199729"/>
    </source>
</evidence>
<dbReference type="KEGG" id="vff:VITFI_CDS1066"/>
<dbReference type="KEGG" id="vff:VITFI_CDS1529"/>
<protein>
    <submittedName>
        <fullName evidence="3">Uncharacterized protein</fullName>
    </submittedName>
</protein>
<dbReference type="RefSeq" id="WP_089415351.1">
    <property type="nucleotide sequence ID" value="NZ_CP022423.1"/>
</dbReference>
<dbReference type="EMBL" id="CP022423">
    <property type="protein sequence ID" value="ASM76844.1"/>
    <property type="molecule type" value="Genomic_DNA"/>
</dbReference>
<evidence type="ECO:0000313" key="2">
    <source>
        <dbReference type="EMBL" id="ASM76432.1"/>
    </source>
</evidence>
<dbReference type="AlphaFoldDB" id="A0A221KCS1"/>
<dbReference type="Pfam" id="PF11985">
    <property type="entry name" value="Phage_Mu_Gp27"/>
    <property type="match status" value="1"/>
</dbReference>
<dbReference type="InterPro" id="IPR021874">
    <property type="entry name" value="Phage_Mu_Gp27"/>
</dbReference>
<dbReference type="EMBL" id="CP022423">
    <property type="protein sequence ID" value="ASM77307.1"/>
    <property type="molecule type" value="Genomic_DNA"/>
</dbReference>
<name>A0A221KCS1_VITFI</name>
<dbReference type="EMBL" id="CP022423">
    <property type="protein sequence ID" value="ASM75894.1"/>
    <property type="molecule type" value="Genomic_DNA"/>
</dbReference>